<dbReference type="InterPro" id="IPR036533">
    <property type="entry name" value="BAG_dom_sf"/>
</dbReference>
<accession>A0A9W9W8W6</accession>
<dbReference type="Proteomes" id="UP001147747">
    <property type="component" value="Unassembled WGS sequence"/>
</dbReference>
<dbReference type="RefSeq" id="XP_056492851.1">
    <property type="nucleotide sequence ID" value="XM_056627056.1"/>
</dbReference>
<dbReference type="OrthoDB" id="417450at2759"/>
<dbReference type="Gene3D" id="3.10.20.90">
    <property type="entry name" value="Phosphatidylinositol 3-kinase Catalytic Subunit, Chain A, domain 1"/>
    <property type="match status" value="1"/>
</dbReference>
<dbReference type="SUPFAM" id="SSF63491">
    <property type="entry name" value="BAG domain"/>
    <property type="match status" value="1"/>
</dbReference>
<feature type="domain" description="BAG" evidence="2">
    <location>
        <begin position="343"/>
        <end position="425"/>
    </location>
</feature>
<dbReference type="GO" id="GO:0051087">
    <property type="term" value="F:protein-folding chaperone binding"/>
    <property type="evidence" value="ECO:0007669"/>
    <property type="project" value="InterPro"/>
</dbReference>
<evidence type="ECO:0000313" key="3">
    <source>
        <dbReference type="EMBL" id="KAJ5408536.1"/>
    </source>
</evidence>
<proteinExistence type="predicted"/>
<evidence type="ECO:0000313" key="4">
    <source>
        <dbReference type="Proteomes" id="UP001147747"/>
    </source>
</evidence>
<dbReference type="EMBL" id="JAPZBU010000004">
    <property type="protein sequence ID" value="KAJ5408536.1"/>
    <property type="molecule type" value="Genomic_DNA"/>
</dbReference>
<keyword evidence="4" id="KW-1185">Reference proteome</keyword>
<comment type="caution">
    <text evidence="3">The sequence shown here is derived from an EMBL/GenBank/DDBJ whole genome shotgun (WGS) entry which is preliminary data.</text>
</comment>
<dbReference type="InterPro" id="IPR029071">
    <property type="entry name" value="Ubiquitin-like_domsf"/>
</dbReference>
<feature type="compositionally biased region" description="Basic residues" evidence="1">
    <location>
        <begin position="280"/>
        <end position="296"/>
    </location>
</feature>
<feature type="compositionally biased region" description="Basic and acidic residues" evidence="1">
    <location>
        <begin position="297"/>
        <end position="308"/>
    </location>
</feature>
<feature type="compositionally biased region" description="Basic and acidic residues" evidence="1">
    <location>
        <begin position="244"/>
        <end position="260"/>
    </location>
</feature>
<dbReference type="Gene3D" id="1.20.58.120">
    <property type="entry name" value="BAG domain"/>
    <property type="match status" value="1"/>
</dbReference>
<feature type="compositionally biased region" description="Low complexity" evidence="1">
    <location>
        <begin position="311"/>
        <end position="325"/>
    </location>
</feature>
<sequence>MTSPLVGPAIFQRSMTLLPSPLAQSTLGEKCAVYLDHVTDNIPEFLHSLRPRLDPYLTYLSPTPFRSVAQALPFDADEQTTAICAAILICILTIVGMSWGNPLSGFWRRSPNYATAPQVSDEDFSYITPDYIVDPPAMAPPQHGGQYAGNAADNEPDIIRLRHRGTIYPLHFPAFAIDDGALNIAALRQAAAAKVGANNPNRVRLLYKGNLLKDDSRPCKAEGLKQHSEVLCVVSEVDANTPSDHSDRDSGQLSDSRVRPDSSSSRIGGDEDGDSGSASKSRKKSKSKNKKKNKGKKSTEGNPPRDDFLAPPTSVPSRPSSSGGSAYMPPPSPNIKNLGALEQVSALLGYLKQELVPLCDEYVADPPSDPKKREFEHKKLSETILAQIMLKADGIVPDGDATIRNARKALIKEAQANLDRLDQVGK</sequence>
<reference evidence="3" key="1">
    <citation type="submission" date="2022-12" db="EMBL/GenBank/DDBJ databases">
        <authorList>
            <person name="Petersen C."/>
        </authorList>
    </citation>
    <scope>NUCLEOTIDE SEQUENCE</scope>
    <source>
        <strain evidence="3">IBT 29677</strain>
    </source>
</reference>
<reference evidence="3" key="2">
    <citation type="journal article" date="2023" name="IMA Fungus">
        <title>Comparative genomic study of the Penicillium genus elucidates a diverse pangenome and 15 lateral gene transfer events.</title>
        <authorList>
            <person name="Petersen C."/>
            <person name="Sorensen T."/>
            <person name="Nielsen M.R."/>
            <person name="Sondergaard T.E."/>
            <person name="Sorensen J.L."/>
            <person name="Fitzpatrick D.A."/>
            <person name="Frisvad J.C."/>
            <person name="Nielsen K.L."/>
        </authorList>
    </citation>
    <scope>NUCLEOTIDE SEQUENCE</scope>
    <source>
        <strain evidence="3">IBT 29677</strain>
    </source>
</reference>
<organism evidence="3 4">
    <name type="scientific">Penicillium cosmopolitanum</name>
    <dbReference type="NCBI Taxonomy" id="1131564"/>
    <lineage>
        <taxon>Eukaryota</taxon>
        <taxon>Fungi</taxon>
        <taxon>Dikarya</taxon>
        <taxon>Ascomycota</taxon>
        <taxon>Pezizomycotina</taxon>
        <taxon>Eurotiomycetes</taxon>
        <taxon>Eurotiomycetidae</taxon>
        <taxon>Eurotiales</taxon>
        <taxon>Aspergillaceae</taxon>
        <taxon>Penicillium</taxon>
    </lineage>
</organism>
<dbReference type="SMART" id="SM00264">
    <property type="entry name" value="BAG"/>
    <property type="match status" value="1"/>
</dbReference>
<protein>
    <recommendedName>
        <fullName evidence="2">BAG domain-containing protein</fullName>
    </recommendedName>
</protein>
<evidence type="ECO:0000259" key="2">
    <source>
        <dbReference type="PROSITE" id="PS51035"/>
    </source>
</evidence>
<dbReference type="GeneID" id="81366036"/>
<dbReference type="AlphaFoldDB" id="A0A9W9W8W6"/>
<evidence type="ECO:0000256" key="1">
    <source>
        <dbReference type="SAM" id="MobiDB-lite"/>
    </source>
</evidence>
<dbReference type="InterPro" id="IPR003103">
    <property type="entry name" value="BAG_domain"/>
</dbReference>
<dbReference type="PROSITE" id="PS51035">
    <property type="entry name" value="BAG"/>
    <property type="match status" value="1"/>
</dbReference>
<gene>
    <name evidence="3" type="ORF">N7509_002419</name>
</gene>
<feature type="region of interest" description="Disordered" evidence="1">
    <location>
        <begin position="238"/>
        <end position="334"/>
    </location>
</feature>
<name>A0A9W9W8W6_9EURO</name>
<dbReference type="SUPFAM" id="SSF54236">
    <property type="entry name" value="Ubiquitin-like"/>
    <property type="match status" value="1"/>
</dbReference>
<dbReference type="Pfam" id="PF02179">
    <property type="entry name" value="BAG"/>
    <property type="match status" value="1"/>
</dbReference>